<evidence type="ECO:0000259" key="1">
    <source>
        <dbReference type="Pfam" id="PF01336"/>
    </source>
</evidence>
<dbReference type="Pfam" id="PF01336">
    <property type="entry name" value="tRNA_anti-codon"/>
    <property type="match status" value="1"/>
</dbReference>
<dbReference type="SUPFAM" id="SSF50249">
    <property type="entry name" value="Nucleic acid-binding proteins"/>
    <property type="match status" value="1"/>
</dbReference>
<gene>
    <name evidence="2" type="ORF">KDK95_30205</name>
</gene>
<sequence>PDSHPIGHMRPLLADAGYITVAELAALPDRKLVHIAGIVTHRQRPPTAGGVCFLSLEDETGLCNIVCSPPVWEANKKVILAHGALRITGSLERSDHGQGAINIVAGRITPLRVEAQPSRVRRRDFR</sequence>
<name>A0A941EHQ1_9ACTN</name>
<protein>
    <submittedName>
        <fullName evidence="2">Error-prone DNA polymerase</fullName>
    </submittedName>
</protein>
<dbReference type="InterPro" id="IPR004365">
    <property type="entry name" value="NA-bd_OB_tRNA"/>
</dbReference>
<proteinExistence type="predicted"/>
<dbReference type="Proteomes" id="UP000676325">
    <property type="component" value="Unassembled WGS sequence"/>
</dbReference>
<organism evidence="2 3">
    <name type="scientific">Actinospica acidithermotolerans</name>
    <dbReference type="NCBI Taxonomy" id="2828514"/>
    <lineage>
        <taxon>Bacteria</taxon>
        <taxon>Bacillati</taxon>
        <taxon>Actinomycetota</taxon>
        <taxon>Actinomycetes</taxon>
        <taxon>Catenulisporales</taxon>
        <taxon>Actinospicaceae</taxon>
        <taxon>Actinospica</taxon>
    </lineage>
</organism>
<feature type="domain" description="OB" evidence="1">
    <location>
        <begin position="33"/>
        <end position="111"/>
    </location>
</feature>
<dbReference type="EMBL" id="JAGSOH010000144">
    <property type="protein sequence ID" value="MBR7830613.1"/>
    <property type="molecule type" value="Genomic_DNA"/>
</dbReference>
<dbReference type="AlphaFoldDB" id="A0A941EHQ1"/>
<keyword evidence="3" id="KW-1185">Reference proteome</keyword>
<accession>A0A941EHQ1</accession>
<evidence type="ECO:0000313" key="3">
    <source>
        <dbReference type="Proteomes" id="UP000676325"/>
    </source>
</evidence>
<dbReference type="GO" id="GO:0003676">
    <property type="term" value="F:nucleic acid binding"/>
    <property type="evidence" value="ECO:0007669"/>
    <property type="project" value="InterPro"/>
</dbReference>
<feature type="non-terminal residue" evidence="2">
    <location>
        <position position="1"/>
    </location>
</feature>
<dbReference type="InterPro" id="IPR012340">
    <property type="entry name" value="NA-bd_OB-fold"/>
</dbReference>
<dbReference type="CDD" id="cd04485">
    <property type="entry name" value="DnaE_OBF"/>
    <property type="match status" value="1"/>
</dbReference>
<evidence type="ECO:0000313" key="2">
    <source>
        <dbReference type="EMBL" id="MBR7830613.1"/>
    </source>
</evidence>
<dbReference type="Gene3D" id="2.40.50.140">
    <property type="entry name" value="Nucleic acid-binding proteins"/>
    <property type="match status" value="1"/>
</dbReference>
<dbReference type="RefSeq" id="WP_249162133.1">
    <property type="nucleotide sequence ID" value="NZ_JAGSOH010000144.1"/>
</dbReference>
<reference evidence="2" key="1">
    <citation type="submission" date="2021-04" db="EMBL/GenBank/DDBJ databases">
        <title>Genome based classification of Actinospica acidithermotolerans sp. nov., an actinobacterium isolated from an Indonesian hot spring.</title>
        <authorList>
            <person name="Kusuma A.B."/>
            <person name="Putra K.E."/>
            <person name="Nafisah S."/>
            <person name="Loh J."/>
            <person name="Nouioui I."/>
            <person name="Goodfellow M."/>
        </authorList>
    </citation>
    <scope>NUCLEOTIDE SEQUENCE</scope>
    <source>
        <strain evidence="2">MGRD01-02</strain>
    </source>
</reference>
<comment type="caution">
    <text evidence="2">The sequence shown here is derived from an EMBL/GenBank/DDBJ whole genome shotgun (WGS) entry which is preliminary data.</text>
</comment>